<reference evidence="3 4" key="1">
    <citation type="submission" date="2023-03" db="EMBL/GenBank/DDBJ databases">
        <title>Diaphorobacter basophil sp. nov., isolated from a sewage-treatment plant.</title>
        <authorList>
            <person name="Yang K."/>
        </authorList>
    </citation>
    <scope>NUCLEOTIDE SEQUENCE [LARGE SCALE GENOMIC DNA]</scope>
    <source>
        <strain evidence="3 4">Y-1</strain>
    </source>
</reference>
<gene>
    <name evidence="3" type="ORF">P4826_12980</name>
</gene>
<name>A0ABZ0IZB1_9BURK</name>
<evidence type="ECO:0000313" key="4">
    <source>
        <dbReference type="Proteomes" id="UP001303211"/>
    </source>
</evidence>
<dbReference type="Proteomes" id="UP001303211">
    <property type="component" value="Chromosome"/>
</dbReference>
<dbReference type="PROSITE" id="PS51750">
    <property type="entry name" value="BRO_N"/>
    <property type="match status" value="1"/>
</dbReference>
<dbReference type="InterPro" id="IPR003497">
    <property type="entry name" value="BRO_N_domain"/>
</dbReference>
<evidence type="ECO:0000313" key="3">
    <source>
        <dbReference type="EMBL" id="WOO31320.1"/>
    </source>
</evidence>
<dbReference type="Pfam" id="PF02498">
    <property type="entry name" value="Bro-N"/>
    <property type="match status" value="1"/>
</dbReference>
<proteinExistence type="predicted"/>
<evidence type="ECO:0000256" key="1">
    <source>
        <dbReference type="SAM" id="MobiDB-lite"/>
    </source>
</evidence>
<evidence type="ECO:0000259" key="2">
    <source>
        <dbReference type="PROSITE" id="PS51750"/>
    </source>
</evidence>
<accession>A0ABZ0IZB1</accession>
<dbReference type="SMART" id="SM01040">
    <property type="entry name" value="Bro-N"/>
    <property type="match status" value="1"/>
</dbReference>
<protein>
    <submittedName>
        <fullName evidence="3">BRO family protein</fullName>
    </submittedName>
</protein>
<dbReference type="EMBL" id="CP136921">
    <property type="protein sequence ID" value="WOO31320.1"/>
    <property type="molecule type" value="Genomic_DNA"/>
</dbReference>
<organism evidence="3 4">
    <name type="scientific">Diaphorobacter limosus</name>
    <dbReference type="NCBI Taxonomy" id="3036128"/>
    <lineage>
        <taxon>Bacteria</taxon>
        <taxon>Pseudomonadati</taxon>
        <taxon>Pseudomonadota</taxon>
        <taxon>Betaproteobacteria</taxon>
        <taxon>Burkholderiales</taxon>
        <taxon>Comamonadaceae</taxon>
        <taxon>Diaphorobacter</taxon>
    </lineage>
</organism>
<feature type="compositionally biased region" description="Basic residues" evidence="1">
    <location>
        <begin position="285"/>
        <end position="294"/>
    </location>
</feature>
<dbReference type="RefSeq" id="WP_317700794.1">
    <property type="nucleotide sequence ID" value="NZ_CP136921.1"/>
</dbReference>
<sequence>MKILPTQFDGHAIRRLYDEATDTWWFSVMDVVQVLTQQPDALIARKYWNQLKSRLAKEGSELVTACHQLKLPAADGKQRLTDCATAESLLRLVQSIPSPKAEPIKLWLAKVGYERMQEIADPTQALDRARQTWQQLGRSDKWIQQRMTGQETRNKLTDYWAEHGIAPGQEFALLTNLIHQEWAGLSVAQHKAKKGLKSQNLRDHMSEAELIFTALAELSTRQIASAQDATGLQENQGAAHAGGRIARQARQQLEAQTGQPVVTGANYLPPQAPTAMPELPAPKAKSVRTPRKKP</sequence>
<feature type="region of interest" description="Disordered" evidence="1">
    <location>
        <begin position="253"/>
        <end position="294"/>
    </location>
</feature>
<feature type="domain" description="Bro-N" evidence="2">
    <location>
        <begin position="1"/>
        <end position="120"/>
    </location>
</feature>
<keyword evidence="4" id="KW-1185">Reference proteome</keyword>